<dbReference type="InterPro" id="IPR053865">
    <property type="entry name" value="DUF6934"/>
</dbReference>
<name>A0A9X1P9F7_9BACT</name>
<sequence length="166" mass="19027">MSVSSYDTIRVSADAYGDSFAGIEILDSHKFYSEGKNGKFELRTFITRVKDDPEKGLFNLGFGAWDEVRQIVDDRLRTRNDDMKQILGTVAAIALDFLKKYPVAHLYAEGSTFARTRLYQREISKILEELPIDLQLHGLIRKEDIGFIEFRKGIHFDGFLLSVRNS</sequence>
<organism evidence="1 2">
    <name type="scientific">Dyadobacter fanqingshengii</name>
    <dbReference type="NCBI Taxonomy" id="2906443"/>
    <lineage>
        <taxon>Bacteria</taxon>
        <taxon>Pseudomonadati</taxon>
        <taxon>Bacteroidota</taxon>
        <taxon>Cytophagia</taxon>
        <taxon>Cytophagales</taxon>
        <taxon>Spirosomataceae</taxon>
        <taxon>Dyadobacter</taxon>
    </lineage>
</organism>
<dbReference type="Proteomes" id="UP001139700">
    <property type="component" value="Unassembled WGS sequence"/>
</dbReference>
<evidence type="ECO:0000313" key="2">
    <source>
        <dbReference type="Proteomes" id="UP001139700"/>
    </source>
</evidence>
<reference evidence="1" key="1">
    <citation type="submission" date="2021-12" db="EMBL/GenBank/DDBJ databases">
        <title>Novel species in genus Dyadobacter.</title>
        <authorList>
            <person name="Ma C."/>
        </authorList>
    </citation>
    <scope>NUCLEOTIDE SEQUENCE</scope>
    <source>
        <strain evidence="1">CY399</strain>
    </source>
</reference>
<protein>
    <submittedName>
        <fullName evidence="1">Uncharacterized protein</fullName>
    </submittedName>
</protein>
<keyword evidence="2" id="KW-1185">Reference proteome</keyword>
<dbReference type="Pfam" id="PF22028">
    <property type="entry name" value="DUF6934"/>
    <property type="match status" value="1"/>
</dbReference>
<accession>A0A9X1P9F7</accession>
<dbReference type="RefSeq" id="WP_234612927.1">
    <property type="nucleotide sequence ID" value="NZ_CP098806.1"/>
</dbReference>
<dbReference type="AlphaFoldDB" id="A0A9X1P9F7"/>
<proteinExistence type="predicted"/>
<evidence type="ECO:0000313" key="1">
    <source>
        <dbReference type="EMBL" id="MCF0040457.1"/>
    </source>
</evidence>
<dbReference type="EMBL" id="JAJTTA010000002">
    <property type="protein sequence ID" value="MCF0040457.1"/>
    <property type="molecule type" value="Genomic_DNA"/>
</dbReference>
<comment type="caution">
    <text evidence="1">The sequence shown here is derived from an EMBL/GenBank/DDBJ whole genome shotgun (WGS) entry which is preliminary data.</text>
</comment>
<gene>
    <name evidence="1" type="ORF">LXM24_10205</name>
</gene>